<dbReference type="HOGENOM" id="CLU_029307_12_3_1"/>
<dbReference type="InParanoid" id="M1DWY8"/>
<dbReference type="Proteomes" id="UP000011115">
    <property type="component" value="Unassembled WGS sequence"/>
</dbReference>
<feature type="compositionally biased region" description="Basic and acidic residues" evidence="1">
    <location>
        <begin position="271"/>
        <end position="284"/>
    </location>
</feature>
<dbReference type="PaxDb" id="4113-PGSC0003DMT400095735"/>
<keyword evidence="3" id="KW-1185">Reference proteome</keyword>
<evidence type="ECO:0008006" key="4">
    <source>
        <dbReference type="Google" id="ProtNLM"/>
    </source>
</evidence>
<dbReference type="PANTHER" id="PTHR33180:SF31">
    <property type="entry name" value="POLYPROTEIN PROTEIN"/>
    <property type="match status" value="1"/>
</dbReference>
<reference evidence="3" key="1">
    <citation type="journal article" date="2011" name="Nature">
        <title>Genome sequence and analysis of the tuber crop potato.</title>
        <authorList>
            <consortium name="The Potato Genome Sequencing Consortium"/>
        </authorList>
    </citation>
    <scope>NUCLEOTIDE SEQUENCE [LARGE SCALE GENOMIC DNA]</scope>
    <source>
        <strain evidence="3">cv. DM1-3 516 R44</strain>
    </source>
</reference>
<evidence type="ECO:0000313" key="2">
    <source>
        <dbReference type="EnsemblPlants" id="PGSC0003DMT400095735"/>
    </source>
</evidence>
<accession>M1DWY8</accession>
<dbReference type="PANTHER" id="PTHR33180">
    <property type="entry name" value="PHOTOSYSTEM II CP43 REACTION CENTER PROTEIN"/>
    <property type="match status" value="1"/>
</dbReference>
<protein>
    <recommendedName>
        <fullName evidence="4">Polyprotein protein</fullName>
    </recommendedName>
</protein>
<reference evidence="2" key="2">
    <citation type="submission" date="2015-06" db="UniProtKB">
        <authorList>
            <consortium name="EnsemblPlants"/>
        </authorList>
    </citation>
    <scope>IDENTIFICATION</scope>
    <source>
        <strain evidence="2">DM1-3 516 R44</strain>
    </source>
</reference>
<evidence type="ECO:0000256" key="1">
    <source>
        <dbReference type="SAM" id="MobiDB-lite"/>
    </source>
</evidence>
<evidence type="ECO:0000313" key="3">
    <source>
        <dbReference type="Proteomes" id="UP000011115"/>
    </source>
</evidence>
<feature type="region of interest" description="Disordered" evidence="1">
    <location>
        <begin position="256"/>
        <end position="292"/>
    </location>
</feature>
<organism evidence="2 3">
    <name type="scientific">Solanum tuberosum</name>
    <name type="common">Potato</name>
    <dbReference type="NCBI Taxonomy" id="4113"/>
    <lineage>
        <taxon>Eukaryota</taxon>
        <taxon>Viridiplantae</taxon>
        <taxon>Streptophyta</taxon>
        <taxon>Embryophyta</taxon>
        <taxon>Tracheophyta</taxon>
        <taxon>Spermatophyta</taxon>
        <taxon>Magnoliopsida</taxon>
        <taxon>eudicotyledons</taxon>
        <taxon>Gunneridae</taxon>
        <taxon>Pentapetalae</taxon>
        <taxon>asterids</taxon>
        <taxon>lamiids</taxon>
        <taxon>Solanales</taxon>
        <taxon>Solanaceae</taxon>
        <taxon>Solanoideae</taxon>
        <taxon>Solaneae</taxon>
        <taxon>Solanum</taxon>
    </lineage>
</organism>
<dbReference type="Gramene" id="PGSC0003DMT400095735">
    <property type="protein sequence ID" value="PGSC0003DMT400095735"/>
    <property type="gene ID" value="PGSC0003DMG400045306"/>
</dbReference>
<proteinExistence type="predicted"/>
<dbReference type="EnsemblPlants" id="PGSC0003DMT400095735">
    <property type="protein sequence ID" value="PGSC0003DMT400095735"/>
    <property type="gene ID" value="PGSC0003DMG400045306"/>
</dbReference>
<name>M1DWY8_SOLTU</name>
<dbReference type="AlphaFoldDB" id="M1DWY8"/>
<sequence>MSPNYGLIKDEHPLLSRRNEIRARCPPMLTRVPHASTPVESVPTPAPPVAPVPPVILPPRLLNKLKGDGLRTILEEKLLSIEGLEGRYSSVSELLQWHRFQIFTGPRGPYVFSWVREFYDAYATLVPKSKKKAGEFRPVKSVMVREASSPTPTSGTSGTFALSTSSQVSGTSTLSQPAKITQVMIVKMGHLAHSVDVRATRLERSIPGMIESAILAAMTPLRESVDDLATRVTTCESRQGEPSKMMALKAEAANDFDAPETSGIPPSTTRDIQRDDTAIHKSDAETDEEQREIREENIYGNLSDLEDTIIHSVIQTSLTETSMAAPSGSGTANPS</sequence>